<feature type="compositionally biased region" description="Basic residues" evidence="1">
    <location>
        <begin position="67"/>
        <end position="82"/>
    </location>
</feature>
<reference evidence="3" key="1">
    <citation type="submission" date="2022-06" db="EMBL/GenBank/DDBJ databases">
        <authorList>
            <person name="Berger JAMES D."/>
            <person name="Berger JAMES D."/>
        </authorList>
    </citation>
    <scope>NUCLEOTIDE SEQUENCE [LARGE SCALE GENOMIC DNA]</scope>
</reference>
<keyword evidence="3" id="KW-1185">Reference proteome</keyword>
<dbReference type="WBParaSite" id="SRDH1_41530.2">
    <property type="protein sequence ID" value="SRDH1_41530.2"/>
    <property type="gene ID" value="SRDH1_41530"/>
</dbReference>
<dbReference type="AlphaFoldDB" id="A0AA85FB89"/>
<name>A0AA85FB89_9TREM</name>
<organism evidence="3 5">
    <name type="scientific">Schistosoma rodhaini</name>
    <dbReference type="NCBI Taxonomy" id="6188"/>
    <lineage>
        <taxon>Eukaryota</taxon>
        <taxon>Metazoa</taxon>
        <taxon>Spiralia</taxon>
        <taxon>Lophotrochozoa</taxon>
        <taxon>Platyhelminthes</taxon>
        <taxon>Trematoda</taxon>
        <taxon>Digenea</taxon>
        <taxon>Strigeidida</taxon>
        <taxon>Schistosomatoidea</taxon>
        <taxon>Schistosomatidae</taxon>
        <taxon>Schistosoma</taxon>
    </lineage>
</organism>
<proteinExistence type="predicted"/>
<dbReference type="Proteomes" id="UP000050792">
    <property type="component" value="Unassembled WGS sequence"/>
</dbReference>
<accession>A0AA85FB89</accession>
<evidence type="ECO:0000313" key="4">
    <source>
        <dbReference type="WBParaSite" id="SRDH1_41530.1"/>
    </source>
</evidence>
<feature type="chain" id="PRO_5044704719" evidence="2">
    <location>
        <begin position="20"/>
        <end position="110"/>
    </location>
</feature>
<dbReference type="WBParaSite" id="SRDH1_41530.1">
    <property type="protein sequence ID" value="SRDH1_41530.1"/>
    <property type="gene ID" value="SRDH1_41530"/>
</dbReference>
<evidence type="ECO:0000313" key="3">
    <source>
        <dbReference type="Proteomes" id="UP000050792"/>
    </source>
</evidence>
<sequence>MMRLVVLLLLSVLFQCLLAEPITSDEATSDPILKDGEDDTTDGDGQDDVTVATTGNEDVGVTNSKLLRGHHGHRPYRRGYRHRHSHRRHRHRYCHGCRRCRCHHRYYYYY</sequence>
<protein>
    <submittedName>
        <fullName evidence="4 5">Uncharacterized protein</fullName>
    </submittedName>
</protein>
<evidence type="ECO:0000256" key="2">
    <source>
        <dbReference type="SAM" id="SignalP"/>
    </source>
</evidence>
<feature type="region of interest" description="Disordered" evidence="1">
    <location>
        <begin position="27"/>
        <end position="82"/>
    </location>
</feature>
<keyword evidence="2" id="KW-0732">Signal</keyword>
<evidence type="ECO:0000256" key="1">
    <source>
        <dbReference type="SAM" id="MobiDB-lite"/>
    </source>
</evidence>
<feature type="compositionally biased region" description="Acidic residues" evidence="1">
    <location>
        <begin position="36"/>
        <end position="47"/>
    </location>
</feature>
<evidence type="ECO:0000313" key="5">
    <source>
        <dbReference type="WBParaSite" id="SRDH1_41530.2"/>
    </source>
</evidence>
<reference evidence="4 5" key="2">
    <citation type="submission" date="2023-11" db="UniProtKB">
        <authorList>
            <consortium name="WormBaseParasite"/>
        </authorList>
    </citation>
    <scope>IDENTIFICATION</scope>
</reference>
<feature type="signal peptide" evidence="2">
    <location>
        <begin position="1"/>
        <end position="19"/>
    </location>
</feature>